<accession>A0A485M3X8</accession>
<dbReference type="PANTHER" id="PTHR42110">
    <property type="entry name" value="L-ASPARAGINASE, PUTATIVE (AFU_ORTHOLOGUE AFUA_3G11890)-RELATED"/>
    <property type="match status" value="1"/>
</dbReference>
<evidence type="ECO:0000313" key="1">
    <source>
        <dbReference type="EMBL" id="VFU13660.1"/>
    </source>
</evidence>
<organism evidence="1">
    <name type="scientific">anaerobic digester metagenome</name>
    <dbReference type="NCBI Taxonomy" id="1263854"/>
    <lineage>
        <taxon>unclassified sequences</taxon>
        <taxon>metagenomes</taxon>
        <taxon>ecological metagenomes</taxon>
    </lineage>
</organism>
<dbReference type="Pfam" id="PF06089">
    <property type="entry name" value="Asparaginase_II"/>
    <property type="match status" value="1"/>
</dbReference>
<keyword evidence="1" id="KW-0378">Hydrolase</keyword>
<dbReference type="AlphaFoldDB" id="A0A485M3X8"/>
<dbReference type="EC" id="3.5.1.1" evidence="1"/>
<dbReference type="GO" id="GO:0004067">
    <property type="term" value="F:asparaginase activity"/>
    <property type="evidence" value="ECO:0007669"/>
    <property type="project" value="UniProtKB-EC"/>
</dbReference>
<reference evidence="1" key="1">
    <citation type="submission" date="2019-03" db="EMBL/GenBank/DDBJ databases">
        <authorList>
            <person name="Hao L."/>
        </authorList>
    </citation>
    <scope>NUCLEOTIDE SEQUENCE</scope>
</reference>
<gene>
    <name evidence="1" type="ORF">SCFA_2250002</name>
</gene>
<sequence length="336" mass="36195">MIPEVLVNVMRSGIVESRHRGHLVAVDAKGQVIYSLGDPKAVTFWRSAAKPLQALPLVEEGGIEFFGLTAQELAVICSSHGGETEHIQAVASILRKIGLTEDALECGPAAPMNGSAARNLLRNNKPFLPVHNPCSGKHSGMLALCILKGWPVKGYYQAGHPVQQTILKTISQTTYYKQDDIKLGIDGCGVPVYCLPILNMAMAFSSLAQPPETTGAGRKSALQQICDAMTSYPFFVAGTNRLDTILMEVTEGRLVAKLGSESVYCVGLKNNGMALCLKIEDGGYRALAPAVIQALARLGWLTEEEVKQIRSKMRLTITNHRGEAIGSLEASAAFYK</sequence>
<dbReference type="EMBL" id="CAADRN010000141">
    <property type="protein sequence ID" value="VFU13660.1"/>
    <property type="molecule type" value="Genomic_DNA"/>
</dbReference>
<protein>
    <submittedName>
        <fullName evidence="1">Asparaginase</fullName>
        <ecNumber evidence="1">3.5.1.1</ecNumber>
    </submittedName>
</protein>
<proteinExistence type="predicted"/>
<dbReference type="PANTHER" id="PTHR42110:SF1">
    <property type="entry name" value="L-ASPARAGINASE, PUTATIVE (AFU_ORTHOLOGUE AFUA_3G11890)-RELATED"/>
    <property type="match status" value="1"/>
</dbReference>
<name>A0A485M3X8_9ZZZZ</name>
<dbReference type="InterPro" id="IPR010349">
    <property type="entry name" value="Asparaginase_II"/>
</dbReference>